<comment type="caution">
    <text evidence="1">The sequence shown here is derived from an EMBL/GenBank/DDBJ whole genome shotgun (WGS) entry which is preliminary data.</text>
</comment>
<proteinExistence type="predicted"/>
<organism evidence="1 2">
    <name type="scientific">Paenibacillus hunanensis</name>
    <dbReference type="NCBI Taxonomy" id="539262"/>
    <lineage>
        <taxon>Bacteria</taxon>
        <taxon>Bacillati</taxon>
        <taxon>Bacillota</taxon>
        <taxon>Bacilli</taxon>
        <taxon>Bacillales</taxon>
        <taxon>Paenibacillaceae</taxon>
        <taxon>Paenibacillus</taxon>
    </lineage>
</organism>
<keyword evidence="2" id="KW-1185">Reference proteome</keyword>
<dbReference type="Proteomes" id="UP001185028">
    <property type="component" value="Unassembled WGS sequence"/>
</dbReference>
<protein>
    <submittedName>
        <fullName evidence="1">Uncharacterized protein</fullName>
    </submittedName>
</protein>
<dbReference type="EMBL" id="JAVDQH010000005">
    <property type="protein sequence ID" value="MDR6243666.1"/>
    <property type="molecule type" value="Genomic_DNA"/>
</dbReference>
<name>A0ABU1IWS6_9BACL</name>
<evidence type="ECO:0000313" key="1">
    <source>
        <dbReference type="EMBL" id="MDR6243666.1"/>
    </source>
</evidence>
<evidence type="ECO:0000313" key="2">
    <source>
        <dbReference type="Proteomes" id="UP001185028"/>
    </source>
</evidence>
<reference evidence="1 2" key="1">
    <citation type="submission" date="2023-07" db="EMBL/GenBank/DDBJ databases">
        <title>Genomic Encyclopedia of Type Strains, Phase IV (KMG-IV): sequencing the most valuable type-strain genomes for metagenomic binning, comparative biology and taxonomic classification.</title>
        <authorList>
            <person name="Goeker M."/>
        </authorList>
    </citation>
    <scope>NUCLEOTIDE SEQUENCE [LARGE SCALE GENOMIC DNA]</scope>
    <source>
        <strain evidence="1 2">DSM 22170</strain>
    </source>
</reference>
<gene>
    <name evidence="1" type="ORF">JOC58_001559</name>
</gene>
<sequence length="50" mass="5698">MEREERLPLSGHEIHKGSCIIQYKMIQYKPSLKQAQSGRSAFSMLAHPAI</sequence>
<accession>A0ABU1IWS6</accession>